<name>A0A1C4WFX9_9ACTN</name>
<proteinExistence type="predicted"/>
<gene>
    <name evidence="1" type="ORF">GA0070558_11578</name>
</gene>
<evidence type="ECO:0000313" key="1">
    <source>
        <dbReference type="EMBL" id="SCE95103.1"/>
    </source>
</evidence>
<sequence length="69" mass="7487">MSRRFPIPRPADDPRFTFGLALDVARVLAEHGYPSMAESYDGCGADLLALQDALFGLIYAPTDTTEVPS</sequence>
<dbReference type="RefSeq" id="WP_091281198.1">
    <property type="nucleotide sequence ID" value="NZ_FMCW01000015.1"/>
</dbReference>
<accession>A0A1C4WFX9</accession>
<protein>
    <submittedName>
        <fullName evidence="1">Uncharacterized protein</fullName>
    </submittedName>
</protein>
<organism evidence="1 2">
    <name type="scientific">Micromonospora haikouensis</name>
    <dbReference type="NCBI Taxonomy" id="686309"/>
    <lineage>
        <taxon>Bacteria</taxon>
        <taxon>Bacillati</taxon>
        <taxon>Actinomycetota</taxon>
        <taxon>Actinomycetes</taxon>
        <taxon>Micromonosporales</taxon>
        <taxon>Micromonosporaceae</taxon>
        <taxon>Micromonospora</taxon>
    </lineage>
</organism>
<dbReference type="AlphaFoldDB" id="A0A1C4WFX9"/>
<reference evidence="1 2" key="1">
    <citation type="submission" date="2016-06" db="EMBL/GenBank/DDBJ databases">
        <authorList>
            <person name="Kjaerup R.B."/>
            <person name="Dalgaard T.S."/>
            <person name="Juul-Madsen H.R."/>
        </authorList>
    </citation>
    <scope>NUCLEOTIDE SEQUENCE [LARGE SCALE GENOMIC DNA]</scope>
    <source>
        <strain evidence="1 2">DSM 45626</strain>
    </source>
</reference>
<dbReference type="EMBL" id="FMCW01000015">
    <property type="protein sequence ID" value="SCE95103.1"/>
    <property type="molecule type" value="Genomic_DNA"/>
</dbReference>
<evidence type="ECO:0000313" key="2">
    <source>
        <dbReference type="Proteomes" id="UP000199375"/>
    </source>
</evidence>
<dbReference type="Proteomes" id="UP000199375">
    <property type="component" value="Unassembled WGS sequence"/>
</dbReference>